<organism evidence="1 2">
    <name type="scientific">Roseiterribacter gracilis</name>
    <dbReference type="NCBI Taxonomy" id="2812848"/>
    <lineage>
        <taxon>Bacteria</taxon>
        <taxon>Pseudomonadati</taxon>
        <taxon>Pseudomonadota</taxon>
        <taxon>Alphaproteobacteria</taxon>
        <taxon>Rhodospirillales</taxon>
        <taxon>Roseiterribacteraceae</taxon>
        <taxon>Roseiterribacter</taxon>
    </lineage>
</organism>
<accession>A0A8S8XGS4</accession>
<dbReference type="AlphaFoldDB" id="A0A8S8XGS4"/>
<proteinExistence type="predicted"/>
<keyword evidence="2" id="KW-1185">Reference proteome</keyword>
<sequence>MIDASALHFLKSVAGDSASEVLRRRHEDVAAARRVVELANGYGAIDHIRQAQQRAREMYDHIAQPASDAARRIHEVHASVDSVSTRLASLSAQDGLSASERYNRSFGLSAVDRLMEQQRQVERAIYGGLQPWHFDMYAGQAETQRHMTSWIGGCSFRGDWWAELAARSGNNAGSVLGDVGAAFSEYAATRNALAHDHDGRMRAAALALEKVRPPPDVYADLLGSGRVPQKSLFAIGHEFAHFALDRQLASLSARAPETLTLRDRARLIELRLLRAVTRAFEEQLRSIAKGAFSTAAFAYSVTQRVRRVWRAIVRFIGVRFEDRLPTLFSMIRSFALRTGNPPPVDRKLAASAAEVLRTDSVEVSNVRFFARPTWPQIRARHRGRTRAGHAGRGAFAAVRSPLRVEGRIVPFAGSRAAPLRRAYRPADVHYVHVG</sequence>
<dbReference type="EMBL" id="BOPV01000001">
    <property type="protein sequence ID" value="GIL40677.1"/>
    <property type="molecule type" value="Genomic_DNA"/>
</dbReference>
<dbReference type="Proteomes" id="UP000681075">
    <property type="component" value="Unassembled WGS sequence"/>
</dbReference>
<gene>
    <name evidence="1" type="ORF">TMPK1_29140</name>
</gene>
<evidence type="ECO:0000313" key="2">
    <source>
        <dbReference type="Proteomes" id="UP000681075"/>
    </source>
</evidence>
<protein>
    <submittedName>
        <fullName evidence="1">Uncharacterized protein</fullName>
    </submittedName>
</protein>
<dbReference type="RefSeq" id="WP_420243839.1">
    <property type="nucleotide sequence ID" value="NZ_BOPV01000001.1"/>
</dbReference>
<evidence type="ECO:0000313" key="1">
    <source>
        <dbReference type="EMBL" id="GIL40677.1"/>
    </source>
</evidence>
<reference evidence="1" key="1">
    <citation type="submission" date="2021-02" db="EMBL/GenBank/DDBJ databases">
        <title>Genome sequence of Rhodospirillales sp. strain TMPK1 isolated from soil.</title>
        <authorList>
            <person name="Nakai R."/>
            <person name="Kusada H."/>
            <person name="Tamaki H."/>
        </authorList>
    </citation>
    <scope>NUCLEOTIDE SEQUENCE</scope>
    <source>
        <strain evidence="1">TMPK1</strain>
    </source>
</reference>
<name>A0A8S8XGS4_9PROT</name>
<comment type="caution">
    <text evidence="1">The sequence shown here is derived from an EMBL/GenBank/DDBJ whole genome shotgun (WGS) entry which is preliminary data.</text>
</comment>